<evidence type="ECO:0000313" key="1">
    <source>
        <dbReference type="EMBL" id="KAA0676976.1"/>
    </source>
</evidence>
<dbReference type="AlphaFoldDB" id="A0A9W7KPU2"/>
<dbReference type="Proteomes" id="UP000480854">
    <property type="component" value="Unassembled WGS sequence"/>
</dbReference>
<dbReference type="EMBL" id="QOKW01000028">
    <property type="protein sequence ID" value="KAA0676976.1"/>
    <property type="molecule type" value="Genomic_DNA"/>
</dbReference>
<organism evidence="1 2">
    <name type="scientific">Roseomonas genomospecies 6</name>
    <dbReference type="NCBI Taxonomy" id="214106"/>
    <lineage>
        <taxon>Bacteria</taxon>
        <taxon>Pseudomonadati</taxon>
        <taxon>Pseudomonadota</taxon>
        <taxon>Alphaproteobacteria</taxon>
        <taxon>Acetobacterales</taxon>
        <taxon>Roseomonadaceae</taxon>
        <taxon>Roseomonas</taxon>
    </lineage>
</organism>
<keyword evidence="2" id="KW-1185">Reference proteome</keyword>
<evidence type="ECO:0000313" key="2">
    <source>
        <dbReference type="Proteomes" id="UP000480854"/>
    </source>
</evidence>
<gene>
    <name evidence="1" type="ORF">DS843_25200</name>
</gene>
<protein>
    <submittedName>
        <fullName evidence="1">Uncharacterized protein</fullName>
    </submittedName>
</protein>
<name>A0A9W7KPU2_9PROT</name>
<comment type="caution">
    <text evidence="1">The sequence shown here is derived from an EMBL/GenBank/DDBJ whole genome shotgun (WGS) entry which is preliminary data.</text>
</comment>
<sequence>MITLVQQVEAQIEGSKLSDDIDDITMEISRLEKEFPDAVHGSRLMAMFTRLENMILADEVEED</sequence>
<proteinExistence type="predicted"/>
<reference evidence="1 2" key="1">
    <citation type="submission" date="2018-07" db="EMBL/GenBank/DDBJ databases">
        <title>Genome sequence of Azospirillum sp. ATCC 49961.</title>
        <authorList>
            <person name="Sant'Anna F.H."/>
            <person name="Baldani J.I."/>
            <person name="Zilli J.E."/>
            <person name="Reis V.M."/>
            <person name="Hartmann A."/>
            <person name="Cruz L."/>
            <person name="de Souza E.M."/>
            <person name="de Oliveira Pedrosa F."/>
            <person name="Passaglia L.M.P."/>
        </authorList>
    </citation>
    <scope>NUCLEOTIDE SEQUENCE [LARGE SCALE GENOMIC DNA]</scope>
    <source>
        <strain evidence="1 2">ATCC 49961</strain>
    </source>
</reference>
<accession>A0A9W7KPU2</accession>